<dbReference type="Pfam" id="PF00005">
    <property type="entry name" value="ABC_tran"/>
    <property type="match status" value="1"/>
</dbReference>
<evidence type="ECO:0000256" key="3">
    <source>
        <dbReference type="ARBA" id="ARBA00022519"/>
    </source>
</evidence>
<sequence length="230" mass="25223">MTDGEILIDVKGVAKHFGEGETRVDALRDVDLQVRAGEVVALLGPSGSGKTTLLNVIGCILAPSAGKVTLDGETVFDRQWLRHDLRRLRLDKIGFIFQTHNLLPFLTAEENVAVVLHLAGWSVEKGQARVRELLDYLEVSRRAAAKPALLSGGEAQRVAIARALANRPRIILADEPTAALDSKRAGLVMDLLRKLAAEQEACIVTVTHDEKIFDRFDRLIHLRDGRLADA</sequence>
<evidence type="ECO:0000256" key="5">
    <source>
        <dbReference type="ARBA" id="ARBA00022840"/>
    </source>
</evidence>
<evidence type="ECO:0000256" key="4">
    <source>
        <dbReference type="ARBA" id="ARBA00022741"/>
    </source>
</evidence>
<keyword evidence="6" id="KW-1278">Translocase</keyword>
<keyword evidence="5 9" id="KW-0067">ATP-binding</keyword>
<dbReference type="GO" id="GO:0005886">
    <property type="term" value="C:plasma membrane"/>
    <property type="evidence" value="ECO:0007669"/>
    <property type="project" value="UniProtKB-SubCell"/>
</dbReference>
<keyword evidence="3" id="KW-0472">Membrane</keyword>
<dbReference type="GO" id="GO:0098796">
    <property type="term" value="C:membrane protein complex"/>
    <property type="evidence" value="ECO:0007669"/>
    <property type="project" value="UniProtKB-ARBA"/>
</dbReference>
<keyword evidence="4" id="KW-0547">Nucleotide-binding</keyword>
<dbReference type="GO" id="GO:0005524">
    <property type="term" value="F:ATP binding"/>
    <property type="evidence" value="ECO:0007669"/>
    <property type="project" value="UniProtKB-KW"/>
</dbReference>
<evidence type="ECO:0000313" key="9">
    <source>
        <dbReference type="EMBL" id="RBO90419.1"/>
    </source>
</evidence>
<comment type="similarity">
    <text evidence="7">Belongs to the ABC transporter superfamily. Macrolide exporter (TC 3.A.1.122) family.</text>
</comment>
<dbReference type="SUPFAM" id="SSF52540">
    <property type="entry name" value="P-loop containing nucleoside triphosphate hydrolases"/>
    <property type="match status" value="1"/>
</dbReference>
<dbReference type="PANTHER" id="PTHR24220:SF86">
    <property type="entry name" value="ABC TRANSPORTER ABCH.1"/>
    <property type="match status" value="1"/>
</dbReference>
<dbReference type="GO" id="GO:0016887">
    <property type="term" value="F:ATP hydrolysis activity"/>
    <property type="evidence" value="ECO:0007669"/>
    <property type="project" value="InterPro"/>
</dbReference>
<reference evidence="9 10" key="1">
    <citation type="submission" date="2018-06" db="EMBL/GenBank/DDBJ databases">
        <title>Genomic Encyclopedia of Type Strains, Phase IV (KMG-IV): sequencing the most valuable type-strain genomes for metagenomic binning, comparative biology and taxonomic classification.</title>
        <authorList>
            <person name="Goeker M."/>
        </authorList>
    </citation>
    <scope>NUCLEOTIDE SEQUENCE [LARGE SCALE GENOMIC DNA]</scope>
    <source>
        <strain evidence="9 10">DSM 25619</strain>
    </source>
</reference>
<feature type="domain" description="ABC transporter" evidence="8">
    <location>
        <begin position="8"/>
        <end position="230"/>
    </location>
</feature>
<dbReference type="Proteomes" id="UP000252893">
    <property type="component" value="Unassembled WGS sequence"/>
</dbReference>
<dbReference type="PANTHER" id="PTHR24220">
    <property type="entry name" value="IMPORT ATP-BINDING PROTEIN"/>
    <property type="match status" value="1"/>
</dbReference>
<dbReference type="InterPro" id="IPR027417">
    <property type="entry name" value="P-loop_NTPase"/>
</dbReference>
<dbReference type="InterPro" id="IPR017911">
    <property type="entry name" value="MacB-like_ATP-bd"/>
</dbReference>
<keyword evidence="3" id="KW-1003">Cell membrane</keyword>
<dbReference type="FunFam" id="3.40.50.300:FF:000032">
    <property type="entry name" value="Export ABC transporter ATP-binding protein"/>
    <property type="match status" value="1"/>
</dbReference>
<name>A0A366DLQ4_9HYPH</name>
<protein>
    <submittedName>
        <fullName evidence="9">Putative ABC transport system ATP-binding protein</fullName>
    </submittedName>
</protein>
<dbReference type="PROSITE" id="PS50893">
    <property type="entry name" value="ABC_TRANSPORTER_2"/>
    <property type="match status" value="1"/>
</dbReference>
<keyword evidence="3" id="KW-0997">Cell inner membrane</keyword>
<evidence type="ECO:0000256" key="6">
    <source>
        <dbReference type="ARBA" id="ARBA00022967"/>
    </source>
</evidence>
<evidence type="ECO:0000313" key="10">
    <source>
        <dbReference type="Proteomes" id="UP000252893"/>
    </source>
</evidence>
<evidence type="ECO:0000256" key="1">
    <source>
        <dbReference type="ARBA" id="ARBA00004533"/>
    </source>
</evidence>
<dbReference type="OrthoDB" id="9802264at2"/>
<dbReference type="GO" id="GO:0022857">
    <property type="term" value="F:transmembrane transporter activity"/>
    <property type="evidence" value="ECO:0007669"/>
    <property type="project" value="TreeGrafter"/>
</dbReference>
<dbReference type="InterPro" id="IPR017871">
    <property type="entry name" value="ABC_transporter-like_CS"/>
</dbReference>
<keyword evidence="2" id="KW-0813">Transport</keyword>
<evidence type="ECO:0000256" key="2">
    <source>
        <dbReference type="ARBA" id="ARBA00022448"/>
    </source>
</evidence>
<comment type="subcellular location">
    <subcellularLocation>
        <location evidence="1">Cell inner membrane</location>
    </subcellularLocation>
</comment>
<dbReference type="SMART" id="SM00382">
    <property type="entry name" value="AAA"/>
    <property type="match status" value="1"/>
</dbReference>
<dbReference type="InterPro" id="IPR015854">
    <property type="entry name" value="ABC_transpr_LolD-like"/>
</dbReference>
<comment type="caution">
    <text evidence="9">The sequence shown here is derived from an EMBL/GenBank/DDBJ whole genome shotgun (WGS) entry which is preliminary data.</text>
</comment>
<keyword evidence="10" id="KW-1185">Reference proteome</keyword>
<evidence type="ECO:0000259" key="8">
    <source>
        <dbReference type="PROSITE" id="PS50893"/>
    </source>
</evidence>
<dbReference type="RefSeq" id="WP_113946304.1">
    <property type="nucleotide sequence ID" value="NZ_JBHEEG010000014.1"/>
</dbReference>
<dbReference type="EMBL" id="QNRH01000014">
    <property type="protein sequence ID" value="RBO90419.1"/>
    <property type="molecule type" value="Genomic_DNA"/>
</dbReference>
<organism evidence="9 10">
    <name type="scientific">Pseudochrobactrum asaccharolyticum</name>
    <dbReference type="NCBI Taxonomy" id="354351"/>
    <lineage>
        <taxon>Bacteria</taxon>
        <taxon>Pseudomonadati</taxon>
        <taxon>Pseudomonadota</taxon>
        <taxon>Alphaproteobacteria</taxon>
        <taxon>Hyphomicrobiales</taxon>
        <taxon>Brucellaceae</taxon>
        <taxon>Pseudochrobactrum</taxon>
    </lineage>
</organism>
<proteinExistence type="inferred from homology"/>
<dbReference type="CDD" id="cd03255">
    <property type="entry name" value="ABC_MJ0796_LolCDE_FtsE"/>
    <property type="match status" value="1"/>
</dbReference>
<gene>
    <name evidence="9" type="ORF">DFR47_11430</name>
</gene>
<dbReference type="InterPro" id="IPR003439">
    <property type="entry name" value="ABC_transporter-like_ATP-bd"/>
</dbReference>
<dbReference type="PROSITE" id="PS00211">
    <property type="entry name" value="ABC_TRANSPORTER_1"/>
    <property type="match status" value="1"/>
</dbReference>
<evidence type="ECO:0000256" key="7">
    <source>
        <dbReference type="ARBA" id="ARBA00038388"/>
    </source>
</evidence>
<dbReference type="InterPro" id="IPR003593">
    <property type="entry name" value="AAA+_ATPase"/>
</dbReference>
<dbReference type="AlphaFoldDB" id="A0A366DLQ4"/>
<dbReference type="Gene3D" id="3.40.50.300">
    <property type="entry name" value="P-loop containing nucleotide triphosphate hydrolases"/>
    <property type="match status" value="1"/>
</dbReference>
<accession>A0A366DLQ4</accession>